<feature type="transmembrane region" description="Helical" evidence="2">
    <location>
        <begin position="109"/>
        <end position="129"/>
    </location>
</feature>
<feature type="region of interest" description="Disordered" evidence="1">
    <location>
        <begin position="1"/>
        <end position="24"/>
    </location>
</feature>
<dbReference type="OMA" id="GGIWEGW"/>
<reference evidence="4" key="1">
    <citation type="submission" date="2012-06" db="EMBL/GenBank/DDBJ databases">
        <title>The genome sequence of Coniosporium apollinis CBS 100218.</title>
        <authorList>
            <consortium name="The Broad Institute Genome Sequencing Platform"/>
            <person name="Cuomo C."/>
            <person name="Gorbushina A."/>
            <person name="Noack S."/>
            <person name="Walker B."/>
            <person name="Young S.K."/>
            <person name="Zeng Q."/>
            <person name="Gargeya S."/>
            <person name="Fitzgerald M."/>
            <person name="Haas B."/>
            <person name="Abouelleil A."/>
            <person name="Alvarado L."/>
            <person name="Arachchi H.M."/>
            <person name="Berlin A.M."/>
            <person name="Chapman S.B."/>
            <person name="Goldberg J."/>
            <person name="Griggs A."/>
            <person name="Gujja S."/>
            <person name="Hansen M."/>
            <person name="Howarth C."/>
            <person name="Imamovic A."/>
            <person name="Larimer J."/>
            <person name="McCowan C."/>
            <person name="Montmayeur A."/>
            <person name="Murphy C."/>
            <person name="Neiman D."/>
            <person name="Pearson M."/>
            <person name="Priest M."/>
            <person name="Roberts A."/>
            <person name="Saif S."/>
            <person name="Shea T."/>
            <person name="Sisk P."/>
            <person name="Sykes S."/>
            <person name="Wortman J."/>
            <person name="Nusbaum C."/>
            <person name="Birren B."/>
        </authorList>
    </citation>
    <scope>NUCLEOTIDE SEQUENCE [LARGE SCALE GENOMIC DNA]</scope>
    <source>
        <strain evidence="4">CBS 100218</strain>
    </source>
</reference>
<organism evidence="3 4">
    <name type="scientific">Coniosporium apollinis (strain CBS 100218)</name>
    <name type="common">Rock-inhabiting black yeast</name>
    <dbReference type="NCBI Taxonomy" id="1168221"/>
    <lineage>
        <taxon>Eukaryota</taxon>
        <taxon>Fungi</taxon>
        <taxon>Dikarya</taxon>
        <taxon>Ascomycota</taxon>
        <taxon>Pezizomycotina</taxon>
        <taxon>Dothideomycetes</taxon>
        <taxon>Dothideomycetes incertae sedis</taxon>
        <taxon>Coniosporium</taxon>
    </lineage>
</organism>
<dbReference type="AlphaFoldDB" id="R7YM21"/>
<dbReference type="HOGENOM" id="CLU_131612_1_0_1"/>
<evidence type="ECO:0000256" key="1">
    <source>
        <dbReference type="SAM" id="MobiDB-lite"/>
    </source>
</evidence>
<dbReference type="Proteomes" id="UP000016924">
    <property type="component" value="Unassembled WGS sequence"/>
</dbReference>
<dbReference type="STRING" id="1168221.R7YM21"/>
<dbReference type="GeneID" id="19899201"/>
<sequence>MASLPAIPESQAPTTKAPSTTKAAESSALASAKRNIAFLLHPNDARDRPTRLRTRALLRTVRYIAVFIFWRLVRYAKYAVIGSLTAAAAGTVVGTLLSPAAFLVAPGGVLGGAVVGLGWGFVRVGWAGWRMLGRRVGRGVKEGESARGDEKADAEESPRRRRARELEERGVREDPW</sequence>
<evidence type="ECO:0000313" key="3">
    <source>
        <dbReference type="EMBL" id="EON62666.1"/>
    </source>
</evidence>
<keyword evidence="2" id="KW-1133">Transmembrane helix</keyword>
<protein>
    <submittedName>
        <fullName evidence="3">Uncharacterized protein</fullName>
    </submittedName>
</protein>
<keyword evidence="2" id="KW-0472">Membrane</keyword>
<keyword evidence="2" id="KW-0812">Transmembrane</keyword>
<accession>R7YM21</accession>
<name>R7YM21_CONA1</name>
<feature type="compositionally biased region" description="Low complexity" evidence="1">
    <location>
        <begin position="10"/>
        <end position="24"/>
    </location>
</feature>
<dbReference type="EMBL" id="JH767560">
    <property type="protein sequence ID" value="EON62666.1"/>
    <property type="molecule type" value="Genomic_DNA"/>
</dbReference>
<evidence type="ECO:0000313" key="4">
    <source>
        <dbReference type="Proteomes" id="UP000016924"/>
    </source>
</evidence>
<keyword evidence="4" id="KW-1185">Reference proteome</keyword>
<feature type="region of interest" description="Disordered" evidence="1">
    <location>
        <begin position="140"/>
        <end position="176"/>
    </location>
</feature>
<proteinExistence type="predicted"/>
<dbReference type="eggNOG" id="ENOG502SA5G">
    <property type="taxonomic scope" value="Eukaryota"/>
</dbReference>
<dbReference type="RefSeq" id="XP_007777983.1">
    <property type="nucleotide sequence ID" value="XM_007779793.1"/>
</dbReference>
<gene>
    <name evidence="3" type="ORF">W97_01890</name>
</gene>
<feature type="transmembrane region" description="Helical" evidence="2">
    <location>
        <begin position="56"/>
        <end position="73"/>
    </location>
</feature>
<evidence type="ECO:0000256" key="2">
    <source>
        <dbReference type="SAM" id="Phobius"/>
    </source>
</evidence>
<feature type="transmembrane region" description="Helical" evidence="2">
    <location>
        <begin position="80"/>
        <end position="103"/>
    </location>
</feature>